<dbReference type="RefSeq" id="WP_232654662.1">
    <property type="nucleotide sequence ID" value="NZ_JAJSBI010000031.1"/>
</dbReference>
<dbReference type="EMBL" id="JAJSBI010000031">
    <property type="protein sequence ID" value="MCD9879719.1"/>
    <property type="molecule type" value="Genomic_DNA"/>
</dbReference>
<name>A0A9Q3ZAW4_9ACTN</name>
<dbReference type="Gene3D" id="2.60.420.10">
    <property type="entry name" value="Maltose phosphorylase, domain 3"/>
    <property type="match status" value="1"/>
</dbReference>
<accession>A0A9Q3ZAW4</accession>
<comment type="caution">
    <text evidence="1">The sequence shown here is derived from an EMBL/GenBank/DDBJ whole genome shotgun (WGS) entry which is preliminary data.</text>
</comment>
<keyword evidence="2" id="KW-1185">Reference proteome</keyword>
<evidence type="ECO:0000313" key="2">
    <source>
        <dbReference type="Proteomes" id="UP001108029"/>
    </source>
</evidence>
<dbReference type="Proteomes" id="UP001108029">
    <property type="component" value="Unassembled WGS sequence"/>
</dbReference>
<evidence type="ECO:0000313" key="1">
    <source>
        <dbReference type="EMBL" id="MCD9879719.1"/>
    </source>
</evidence>
<organism evidence="1 2">
    <name type="scientific">Streptomyces guryensis</name>
    <dbReference type="NCBI Taxonomy" id="2886947"/>
    <lineage>
        <taxon>Bacteria</taxon>
        <taxon>Bacillati</taxon>
        <taxon>Actinomycetota</taxon>
        <taxon>Actinomycetes</taxon>
        <taxon>Kitasatosporales</taxon>
        <taxon>Streptomycetaceae</taxon>
        <taxon>Streptomyces</taxon>
    </lineage>
</organism>
<gene>
    <name evidence="1" type="ORF">LJ657_40335</name>
</gene>
<dbReference type="AlphaFoldDB" id="A0A9Q3ZAW4"/>
<protein>
    <submittedName>
        <fullName evidence="1">Uncharacterized protein</fullName>
    </submittedName>
</protein>
<reference evidence="1" key="1">
    <citation type="submission" date="2021-12" db="EMBL/GenBank/DDBJ databases">
        <authorList>
            <person name="Lee J.-H."/>
            <person name="Kim S.-B."/>
        </authorList>
    </citation>
    <scope>NUCLEOTIDE SEQUENCE</scope>
    <source>
        <strain evidence="1">NR30</strain>
    </source>
</reference>
<sequence length="158" mass="16478">MARCTPCPPTRAASIRPTKPGWETYEVIPQTGTLTKIDTVTPMVKGDIRFGITRDGTKVTLTLTSQGGTAARVGVPTYGGFQPVITANGTTVYSNGSSTGSVTGLAYSGKDSCYVYFTVQPGSWTFTATGTGRLDNLALGRPVTSNNSLENGDWAGTG</sequence>
<proteinExistence type="predicted"/>